<dbReference type="InterPro" id="IPR007588">
    <property type="entry name" value="Znf_FLYWCH"/>
</dbReference>
<name>A0A4C1YFF8_EUMVA</name>
<keyword evidence="2" id="KW-0863">Zinc-finger</keyword>
<evidence type="ECO:0000256" key="3">
    <source>
        <dbReference type="ARBA" id="ARBA00022833"/>
    </source>
</evidence>
<evidence type="ECO:0000259" key="5">
    <source>
        <dbReference type="Pfam" id="PF04500"/>
    </source>
</evidence>
<evidence type="ECO:0000313" key="6">
    <source>
        <dbReference type="EMBL" id="GBP73770.1"/>
    </source>
</evidence>
<protein>
    <recommendedName>
        <fullName evidence="5">FLYWCH-type domain-containing protein</fullName>
    </recommendedName>
</protein>
<keyword evidence="1" id="KW-0479">Metal-binding</keyword>
<keyword evidence="3" id="KW-0862">Zinc</keyword>
<accession>A0A4C1YFF8</accession>
<evidence type="ECO:0000256" key="2">
    <source>
        <dbReference type="ARBA" id="ARBA00022771"/>
    </source>
</evidence>
<evidence type="ECO:0000256" key="1">
    <source>
        <dbReference type="ARBA" id="ARBA00022723"/>
    </source>
</evidence>
<dbReference type="Proteomes" id="UP000299102">
    <property type="component" value="Unassembled WGS sequence"/>
</dbReference>
<sequence length="95" mass="10703">MLGPLVTVAGWGNLYSCDEYELIPSNRGSGHILLYQGHTYARMTSKNRWYCSKKGSGCKAKIHLDDDGQNLEHSGEHDHPPPKLFRTPDGRIHKL</sequence>
<dbReference type="GO" id="GO:0008270">
    <property type="term" value="F:zinc ion binding"/>
    <property type="evidence" value="ECO:0007669"/>
    <property type="project" value="UniProtKB-KW"/>
</dbReference>
<evidence type="ECO:0000256" key="4">
    <source>
        <dbReference type="SAM" id="MobiDB-lite"/>
    </source>
</evidence>
<comment type="caution">
    <text evidence="6">The sequence shown here is derived from an EMBL/GenBank/DDBJ whole genome shotgun (WGS) entry which is preliminary data.</text>
</comment>
<gene>
    <name evidence="6" type="ORF">EVAR_42942_1</name>
</gene>
<dbReference type="Gene3D" id="2.20.25.240">
    <property type="match status" value="1"/>
</dbReference>
<dbReference type="EMBL" id="BGZK01001186">
    <property type="protein sequence ID" value="GBP73770.1"/>
    <property type="molecule type" value="Genomic_DNA"/>
</dbReference>
<proteinExistence type="predicted"/>
<feature type="domain" description="FLYWCH-type" evidence="5">
    <location>
        <begin position="26"/>
        <end position="79"/>
    </location>
</feature>
<feature type="compositionally biased region" description="Basic and acidic residues" evidence="4">
    <location>
        <begin position="73"/>
        <end position="95"/>
    </location>
</feature>
<feature type="region of interest" description="Disordered" evidence="4">
    <location>
        <begin position="66"/>
        <end position="95"/>
    </location>
</feature>
<dbReference type="AlphaFoldDB" id="A0A4C1YFF8"/>
<reference evidence="6 7" key="1">
    <citation type="journal article" date="2019" name="Commun. Biol.">
        <title>The bagworm genome reveals a unique fibroin gene that provides high tensile strength.</title>
        <authorList>
            <person name="Kono N."/>
            <person name="Nakamura H."/>
            <person name="Ohtoshi R."/>
            <person name="Tomita M."/>
            <person name="Numata K."/>
            <person name="Arakawa K."/>
        </authorList>
    </citation>
    <scope>NUCLEOTIDE SEQUENCE [LARGE SCALE GENOMIC DNA]</scope>
</reference>
<evidence type="ECO:0000313" key="7">
    <source>
        <dbReference type="Proteomes" id="UP000299102"/>
    </source>
</evidence>
<dbReference type="Pfam" id="PF04500">
    <property type="entry name" value="FLYWCH"/>
    <property type="match status" value="1"/>
</dbReference>
<keyword evidence="7" id="KW-1185">Reference proteome</keyword>
<dbReference type="OrthoDB" id="7438973at2759"/>
<organism evidence="6 7">
    <name type="scientific">Eumeta variegata</name>
    <name type="common">Bagworm moth</name>
    <name type="synonym">Eumeta japonica</name>
    <dbReference type="NCBI Taxonomy" id="151549"/>
    <lineage>
        <taxon>Eukaryota</taxon>
        <taxon>Metazoa</taxon>
        <taxon>Ecdysozoa</taxon>
        <taxon>Arthropoda</taxon>
        <taxon>Hexapoda</taxon>
        <taxon>Insecta</taxon>
        <taxon>Pterygota</taxon>
        <taxon>Neoptera</taxon>
        <taxon>Endopterygota</taxon>
        <taxon>Lepidoptera</taxon>
        <taxon>Glossata</taxon>
        <taxon>Ditrysia</taxon>
        <taxon>Tineoidea</taxon>
        <taxon>Psychidae</taxon>
        <taxon>Oiketicinae</taxon>
        <taxon>Eumeta</taxon>
    </lineage>
</organism>